<reference evidence="5 6" key="2">
    <citation type="submission" date="2022-06" db="EMBL/GenBank/DDBJ databases">
        <title>Genomic Encyclopedia of Type Strains, Phase I: the one thousand microbial genomes (KMG-I) project.</title>
        <authorList>
            <person name="Kyrpides N."/>
        </authorList>
    </citation>
    <scope>NUCLEOTIDE SEQUENCE [LARGE SCALE GENOMIC DNA]</scope>
    <source>
        <strain evidence="5 6">DSM 43889</strain>
    </source>
</reference>
<keyword evidence="5" id="KW-0862">Zinc</keyword>
<evidence type="ECO:0000256" key="2">
    <source>
        <dbReference type="ARBA" id="ARBA00023163"/>
    </source>
</evidence>
<dbReference type="Proteomes" id="UP000791080">
    <property type="component" value="Unassembled WGS sequence"/>
</dbReference>
<sequence length="273" mass="26693">MTERHGLLPEHCLAVDAVVALVDGELTPGAHDRAMSHLAGCVRCARQASAQRQARAALRSAAAPTMPAGLLESLRAIPQSAQLPTGPDELAVTADGQMVVAQPGGQGGRFGGVPPLGSGAPFGSGTPLGQGDTVLGAGTFNAAPPGAQAPRRARSPRGGRRLRNGAGVVVSGLMLGAVMLATPSGAPGGQVPEQAGARDGREPVSQPAGAAGGRPPAPLATTVTATGDAPVVGRSSPPSAGSRAPGAHLTPSARDHSTPSNVDGSTTPAPVGP</sequence>
<reference evidence="5 6" key="1">
    <citation type="submission" date="2013-07" db="EMBL/GenBank/DDBJ databases">
        <authorList>
            <consortium name="DOE Joint Genome Institute"/>
            <person name="Reeve W."/>
            <person name="Huntemann M."/>
            <person name="Han J."/>
            <person name="Chen A."/>
            <person name="Kyrpides N."/>
            <person name="Mavromatis K."/>
            <person name="Markowitz V."/>
            <person name="Palaniappan K."/>
            <person name="Ivanova N."/>
            <person name="Schaumberg A."/>
            <person name="Pati A."/>
            <person name="Liolios K."/>
            <person name="Nordberg H.P."/>
            <person name="Cantor M.N."/>
            <person name="Hua S.X."/>
            <person name="Woyke T."/>
        </authorList>
    </citation>
    <scope>NUCLEOTIDE SEQUENCE [LARGE SCALE GENOMIC DNA]</scope>
    <source>
        <strain evidence="5 6">DSM 43889</strain>
    </source>
</reference>
<feature type="compositionally biased region" description="Polar residues" evidence="3">
    <location>
        <begin position="258"/>
        <end position="273"/>
    </location>
</feature>
<accession>A0ABT1JID5</accession>
<dbReference type="Gene3D" id="1.10.10.1320">
    <property type="entry name" value="Anti-sigma factor, zinc-finger domain"/>
    <property type="match status" value="1"/>
</dbReference>
<name>A0ABT1JID5_ACTCY</name>
<dbReference type="EMBL" id="AUBJ02000001">
    <property type="protein sequence ID" value="MCP2332275.1"/>
    <property type="molecule type" value="Genomic_DNA"/>
</dbReference>
<keyword evidence="6" id="KW-1185">Reference proteome</keyword>
<feature type="compositionally biased region" description="Basic residues" evidence="3">
    <location>
        <begin position="151"/>
        <end position="163"/>
    </location>
</feature>
<proteinExistence type="predicted"/>
<keyword evidence="5" id="KW-0863">Zinc-finger</keyword>
<comment type="caution">
    <text evidence="5">The sequence shown here is derived from an EMBL/GenBank/DDBJ whole genome shotgun (WGS) entry which is preliminary data.</text>
</comment>
<organism evidence="5 6">
    <name type="scientific">Actinoalloteichus caeruleus DSM 43889</name>
    <dbReference type="NCBI Taxonomy" id="1120930"/>
    <lineage>
        <taxon>Bacteria</taxon>
        <taxon>Bacillati</taxon>
        <taxon>Actinomycetota</taxon>
        <taxon>Actinomycetes</taxon>
        <taxon>Pseudonocardiales</taxon>
        <taxon>Pseudonocardiaceae</taxon>
        <taxon>Actinoalloteichus</taxon>
        <taxon>Actinoalloteichus cyanogriseus</taxon>
    </lineage>
</organism>
<evidence type="ECO:0000313" key="5">
    <source>
        <dbReference type="EMBL" id="MCP2332275.1"/>
    </source>
</evidence>
<evidence type="ECO:0000313" key="6">
    <source>
        <dbReference type="Proteomes" id="UP000791080"/>
    </source>
</evidence>
<dbReference type="RefSeq" id="WP_051313294.1">
    <property type="nucleotide sequence ID" value="NZ_AUBJ02000001.1"/>
</dbReference>
<feature type="compositionally biased region" description="Low complexity" evidence="3">
    <location>
        <begin position="219"/>
        <end position="247"/>
    </location>
</feature>
<keyword evidence="1" id="KW-0805">Transcription regulation</keyword>
<feature type="region of interest" description="Disordered" evidence="3">
    <location>
        <begin position="140"/>
        <end position="163"/>
    </location>
</feature>
<protein>
    <submittedName>
        <fullName evidence="5">Zinc-finger</fullName>
    </submittedName>
</protein>
<feature type="domain" description="Putative zinc-finger" evidence="4">
    <location>
        <begin position="15"/>
        <end position="45"/>
    </location>
</feature>
<keyword evidence="5" id="KW-0479">Metal-binding</keyword>
<dbReference type="InterPro" id="IPR041916">
    <property type="entry name" value="Anti_sigma_zinc_sf"/>
</dbReference>
<dbReference type="Pfam" id="PF13490">
    <property type="entry name" value="zf-HC2"/>
    <property type="match status" value="1"/>
</dbReference>
<keyword evidence="2" id="KW-0804">Transcription</keyword>
<evidence type="ECO:0000259" key="4">
    <source>
        <dbReference type="Pfam" id="PF13490"/>
    </source>
</evidence>
<dbReference type="InterPro" id="IPR027383">
    <property type="entry name" value="Znf_put"/>
</dbReference>
<feature type="region of interest" description="Disordered" evidence="3">
    <location>
        <begin position="184"/>
        <end position="273"/>
    </location>
</feature>
<dbReference type="GO" id="GO:0008270">
    <property type="term" value="F:zinc ion binding"/>
    <property type="evidence" value="ECO:0007669"/>
    <property type="project" value="UniProtKB-KW"/>
</dbReference>
<evidence type="ECO:0000256" key="3">
    <source>
        <dbReference type="SAM" id="MobiDB-lite"/>
    </source>
</evidence>
<gene>
    <name evidence="5" type="ORF">G443_002545</name>
</gene>
<evidence type="ECO:0000256" key="1">
    <source>
        <dbReference type="ARBA" id="ARBA00023015"/>
    </source>
</evidence>